<reference evidence="1 2" key="1">
    <citation type="submission" date="2018-06" db="EMBL/GenBank/DDBJ databases">
        <title>Whole genome sequencing of four bacterial strains from South Shetland trench revealing bio-synthetic gene clusters.</title>
        <authorList>
            <person name="Abdel-Mageed W.M."/>
            <person name="Lehri B."/>
            <person name="Jarmusch S.A."/>
            <person name="Miranda K."/>
            <person name="Goodfellow M."/>
            <person name="Jaspars M."/>
            <person name="Karlyshev A.V."/>
        </authorList>
    </citation>
    <scope>NUCLEOTIDE SEQUENCE [LARGE SCALE GENOMIC DNA]</scope>
    <source>
        <strain evidence="1 2">SST1</strain>
    </source>
</reference>
<accession>A0A365P7E7</accession>
<dbReference type="EMBL" id="QNTT01000051">
    <property type="protein sequence ID" value="RBA32289.1"/>
    <property type="molecule type" value="Genomic_DNA"/>
</dbReference>
<dbReference type="Proteomes" id="UP000252187">
    <property type="component" value="Unassembled WGS sequence"/>
</dbReference>
<evidence type="ECO:0000313" key="1">
    <source>
        <dbReference type="EMBL" id="RBA32289.1"/>
    </source>
</evidence>
<protein>
    <recommendedName>
        <fullName evidence="3">Asp23/Gls24 family envelope stress response protein</fullName>
    </recommendedName>
</protein>
<evidence type="ECO:0000313" key="2">
    <source>
        <dbReference type="Proteomes" id="UP000252187"/>
    </source>
</evidence>
<name>A0A365P7E7_9ACTN</name>
<proteinExistence type="predicted"/>
<organism evidence="1 2">
    <name type="scientific">Dietzia maris</name>
    <dbReference type="NCBI Taxonomy" id="37915"/>
    <lineage>
        <taxon>Bacteria</taxon>
        <taxon>Bacillati</taxon>
        <taxon>Actinomycetota</taxon>
        <taxon>Actinomycetes</taxon>
        <taxon>Mycobacteriales</taxon>
        <taxon>Dietziaceae</taxon>
        <taxon>Dietzia</taxon>
    </lineage>
</organism>
<evidence type="ECO:0008006" key="3">
    <source>
        <dbReference type="Google" id="ProtNLM"/>
    </source>
</evidence>
<comment type="caution">
    <text evidence="1">The sequence shown here is derived from an EMBL/GenBank/DDBJ whole genome shotgun (WGS) entry which is preliminary data.</text>
</comment>
<dbReference type="AlphaFoldDB" id="A0A365P7E7"/>
<gene>
    <name evidence="1" type="ORF">DQ226_14675</name>
</gene>
<sequence>MPTEPTAAQLIALVVAIPGVAGIEPGIGTSLRALDARIRRTEPHATHFGLHVDHNARTVTVEVSLNRSRPIRQTVRDIQHALHGALAATMPEPTQWQVRVQSLSAN</sequence>